<sequence length="67" mass="7193">MSAADVLINPTYPHPKPPIILLCILCRRNPIFAEELDNHLNSEVGSILGYSALIGLILSPKTSPTGP</sequence>
<evidence type="ECO:0000313" key="1">
    <source>
        <dbReference type="EMBL" id="KDQ06863.1"/>
    </source>
</evidence>
<gene>
    <name evidence="1" type="ORF">BOTBODRAFT_39291</name>
</gene>
<proteinExistence type="predicted"/>
<dbReference type="Proteomes" id="UP000027195">
    <property type="component" value="Unassembled WGS sequence"/>
</dbReference>
<dbReference type="EMBL" id="KL198121">
    <property type="protein sequence ID" value="KDQ06863.1"/>
    <property type="molecule type" value="Genomic_DNA"/>
</dbReference>
<dbReference type="InParanoid" id="A0A067LUA6"/>
<dbReference type="HOGENOM" id="CLU_2811985_0_0_1"/>
<evidence type="ECO:0000313" key="2">
    <source>
        <dbReference type="Proteomes" id="UP000027195"/>
    </source>
</evidence>
<dbReference type="AlphaFoldDB" id="A0A067LUA6"/>
<keyword evidence="2" id="KW-1185">Reference proteome</keyword>
<organism evidence="1 2">
    <name type="scientific">Botryobasidium botryosum (strain FD-172 SS1)</name>
    <dbReference type="NCBI Taxonomy" id="930990"/>
    <lineage>
        <taxon>Eukaryota</taxon>
        <taxon>Fungi</taxon>
        <taxon>Dikarya</taxon>
        <taxon>Basidiomycota</taxon>
        <taxon>Agaricomycotina</taxon>
        <taxon>Agaricomycetes</taxon>
        <taxon>Cantharellales</taxon>
        <taxon>Botryobasidiaceae</taxon>
        <taxon>Botryobasidium</taxon>
    </lineage>
</organism>
<accession>A0A067LUA6</accession>
<reference evidence="2" key="1">
    <citation type="journal article" date="2014" name="Proc. Natl. Acad. Sci. U.S.A.">
        <title>Extensive sampling of basidiomycete genomes demonstrates inadequacy of the white-rot/brown-rot paradigm for wood decay fungi.</title>
        <authorList>
            <person name="Riley R."/>
            <person name="Salamov A.A."/>
            <person name="Brown D.W."/>
            <person name="Nagy L.G."/>
            <person name="Floudas D."/>
            <person name="Held B.W."/>
            <person name="Levasseur A."/>
            <person name="Lombard V."/>
            <person name="Morin E."/>
            <person name="Otillar R."/>
            <person name="Lindquist E.A."/>
            <person name="Sun H."/>
            <person name="LaButti K.M."/>
            <person name="Schmutz J."/>
            <person name="Jabbour D."/>
            <person name="Luo H."/>
            <person name="Baker S.E."/>
            <person name="Pisabarro A.G."/>
            <person name="Walton J.D."/>
            <person name="Blanchette R.A."/>
            <person name="Henrissat B."/>
            <person name="Martin F."/>
            <person name="Cullen D."/>
            <person name="Hibbett D.S."/>
            <person name="Grigoriev I.V."/>
        </authorList>
    </citation>
    <scope>NUCLEOTIDE SEQUENCE [LARGE SCALE GENOMIC DNA]</scope>
    <source>
        <strain evidence="2">FD-172 SS1</strain>
    </source>
</reference>
<protein>
    <submittedName>
        <fullName evidence="1">Uncharacterized protein</fullName>
    </submittedName>
</protein>
<name>A0A067LUA6_BOTB1</name>